<sequence length="972" mass="107728">MKKKLYTLAFLLASISVKTKAQDFLQHTPAADNWVDSVFQTLSQKNKIAQLMVLRESSTKDGQPIFFDKDLLKQIKKYGIGSICVFQGSPIVQAPILNKLQATSKIPLLVCIDGEMGLGMRMTEVAKFPDQLTMGAMNNPDLVYRIGAAMAEQCKRMGIQNDYAPVVDINNNPNNPVIGYRSFGQDKYKVAQYGVRIMRGMQDNGVMATAKHFPGHGDVAVDSHLDLPIINKSIAALDTLEFYPFRAMFDSGVASVMIAHLSIPAIDSTPNLATSLSPKNVNGLLRNEFKFKGISFTDALEMKGVAKFFPAGKASVQSLIAGNDMLCLPGDIDNSIKQIQAAIKSGELKQEDLDFRVKKVLLAKYNLGLSQKPVVDTTNLVADLNKDVPDLRAEVAQNAMTLIKLENPNVLHLDSGKVAYVSVGDVNTELGKELNGKFKADIFEFSFKDDASAANALYQKIQDGKYDKVVIGLHDFSKRPANNFGISDAAIDLIKKVDQNNLAFTYVFGNPYAVKLVLDNKNIAVAYEDDSIFQHAAFLTLAQEEGFKGQLPVTIADAFPYGYGLTKMPMTYPTEVGLSKKKLKIIDSIVDGAIKEHAFPGCEVLVARNGQIAFMKNYGYMTYDSLQPVATRDIYDLASCTKITATTISVMRLFEEGKLDLNKTLGDYLPWVKNTDKAPLKIRDILLHQAGLVAFIPFYKAVIDSVTGVPLPQYFHTVKDAQFSVEVAPNLYLRRDYLDTVQNLIVKSKLGPMYNYVYSDNDFIFLGKIVEKLSGLPLNEYVKTNFYEPLGMTSTTFLPLENNVPISQIAPTEHEKNYRQQQLRGTVHDPGAALMGGVAGHAGLYSDAYDLSKLYNMLLNGGEWEGKRYFKKSTIAYFTAYNTPFSRRGLGFDKPQMNSKNGETTYPSKYASPLTFGHTGYTGTCIWADPKEDLLFVFLSNRVYPDGGENVKINKLNVRENILDAVYQAIQH</sequence>
<evidence type="ECO:0000256" key="4">
    <source>
        <dbReference type="ARBA" id="ARBA00022801"/>
    </source>
</evidence>
<dbReference type="InterPro" id="IPR036962">
    <property type="entry name" value="Glyco_hydro_3_N_sf"/>
</dbReference>
<dbReference type="InterPro" id="IPR001764">
    <property type="entry name" value="Glyco_hydro_3_N"/>
</dbReference>
<dbReference type="Gene3D" id="3.20.20.300">
    <property type="entry name" value="Glycoside hydrolase, family 3, N-terminal domain"/>
    <property type="match status" value="1"/>
</dbReference>
<keyword evidence="10" id="KW-1185">Reference proteome</keyword>
<feature type="chain" id="PRO_5024409609" description="beta-N-acetylhexosaminidase" evidence="6">
    <location>
        <begin position="22"/>
        <end position="972"/>
    </location>
</feature>
<dbReference type="InterPro" id="IPR012338">
    <property type="entry name" value="Beta-lactam/transpept-like"/>
</dbReference>
<dbReference type="GO" id="GO:0009254">
    <property type="term" value="P:peptidoglycan turnover"/>
    <property type="evidence" value="ECO:0007669"/>
    <property type="project" value="TreeGrafter"/>
</dbReference>
<evidence type="ECO:0000313" key="10">
    <source>
        <dbReference type="Proteomes" id="UP000292424"/>
    </source>
</evidence>
<name>A0A5P2GG38_9BACT</name>
<dbReference type="Gene3D" id="3.40.50.1700">
    <property type="entry name" value="Glycoside hydrolase family 3 C-terminal domain"/>
    <property type="match status" value="1"/>
</dbReference>
<evidence type="ECO:0000256" key="3">
    <source>
        <dbReference type="ARBA" id="ARBA00012663"/>
    </source>
</evidence>
<dbReference type="SUPFAM" id="SSF56601">
    <property type="entry name" value="beta-lactamase/transpeptidase-like"/>
    <property type="match status" value="1"/>
</dbReference>
<evidence type="ECO:0000256" key="5">
    <source>
        <dbReference type="ARBA" id="ARBA00023295"/>
    </source>
</evidence>
<accession>A0A5P2GG38</accession>
<evidence type="ECO:0000256" key="2">
    <source>
        <dbReference type="ARBA" id="ARBA00005336"/>
    </source>
</evidence>
<proteinExistence type="inferred from homology"/>
<dbReference type="Pfam" id="PF00144">
    <property type="entry name" value="Beta-lactamase"/>
    <property type="match status" value="1"/>
</dbReference>
<keyword evidence="6" id="KW-0732">Signal</keyword>
<feature type="signal peptide" evidence="6">
    <location>
        <begin position="1"/>
        <end position="21"/>
    </location>
</feature>
<dbReference type="InterPro" id="IPR050226">
    <property type="entry name" value="NagZ_Beta-hexosaminidase"/>
</dbReference>
<dbReference type="GO" id="GO:0005975">
    <property type="term" value="P:carbohydrate metabolic process"/>
    <property type="evidence" value="ECO:0007669"/>
    <property type="project" value="InterPro"/>
</dbReference>
<evidence type="ECO:0000259" key="8">
    <source>
        <dbReference type="Pfam" id="PF00933"/>
    </source>
</evidence>
<evidence type="ECO:0000259" key="7">
    <source>
        <dbReference type="Pfam" id="PF00144"/>
    </source>
</evidence>
<organism evidence="9 10">
    <name type="scientific">Rhizosphaericola mali</name>
    <dbReference type="NCBI Taxonomy" id="2545455"/>
    <lineage>
        <taxon>Bacteria</taxon>
        <taxon>Pseudomonadati</taxon>
        <taxon>Bacteroidota</taxon>
        <taxon>Chitinophagia</taxon>
        <taxon>Chitinophagales</taxon>
        <taxon>Chitinophagaceae</taxon>
        <taxon>Rhizosphaericola</taxon>
    </lineage>
</organism>
<feature type="domain" description="Beta-lactamase-related" evidence="7">
    <location>
        <begin position="586"/>
        <end position="948"/>
    </location>
</feature>
<comment type="catalytic activity">
    <reaction evidence="1">
        <text>Hydrolysis of terminal non-reducing N-acetyl-D-hexosamine residues in N-acetyl-beta-D-hexosaminides.</text>
        <dbReference type="EC" id="3.2.1.52"/>
    </reaction>
</comment>
<dbReference type="Proteomes" id="UP000292424">
    <property type="component" value="Chromosome"/>
</dbReference>
<keyword evidence="5" id="KW-0326">Glycosidase</keyword>
<dbReference type="EMBL" id="CP044016">
    <property type="protein sequence ID" value="QES90651.1"/>
    <property type="molecule type" value="Genomic_DNA"/>
</dbReference>
<dbReference type="KEGG" id="arac:E0W69_018990"/>
<dbReference type="GO" id="GO:0004563">
    <property type="term" value="F:beta-N-acetylhexosaminidase activity"/>
    <property type="evidence" value="ECO:0007669"/>
    <property type="project" value="UniProtKB-EC"/>
</dbReference>
<feature type="domain" description="Glycoside hydrolase family 3 N-terminal" evidence="8">
    <location>
        <begin position="46"/>
        <end position="361"/>
    </location>
</feature>
<comment type="similarity">
    <text evidence="2">Belongs to the glycosyl hydrolase 3 family.</text>
</comment>
<dbReference type="InterPro" id="IPR001466">
    <property type="entry name" value="Beta-lactam-related"/>
</dbReference>
<dbReference type="PANTHER" id="PTHR30480">
    <property type="entry name" value="BETA-HEXOSAMINIDASE-RELATED"/>
    <property type="match status" value="1"/>
</dbReference>
<keyword evidence="4 9" id="KW-0378">Hydrolase</keyword>
<evidence type="ECO:0000256" key="6">
    <source>
        <dbReference type="SAM" id="SignalP"/>
    </source>
</evidence>
<dbReference type="OrthoDB" id="9805821at2"/>
<dbReference type="InterPro" id="IPR017853">
    <property type="entry name" value="GH"/>
</dbReference>
<dbReference type="SUPFAM" id="SSF51445">
    <property type="entry name" value="(Trans)glycosidases"/>
    <property type="match status" value="1"/>
</dbReference>
<dbReference type="Gene3D" id="3.40.710.10">
    <property type="entry name" value="DD-peptidase/beta-lactamase superfamily"/>
    <property type="match status" value="1"/>
</dbReference>
<gene>
    <name evidence="9" type="ORF">E0W69_018990</name>
</gene>
<dbReference type="PANTHER" id="PTHR30480:SF13">
    <property type="entry name" value="BETA-HEXOSAMINIDASE"/>
    <property type="match status" value="1"/>
</dbReference>
<dbReference type="Pfam" id="PF00933">
    <property type="entry name" value="Glyco_hydro_3"/>
    <property type="match status" value="1"/>
</dbReference>
<protein>
    <recommendedName>
        <fullName evidence="3">beta-N-acetylhexosaminidase</fullName>
        <ecNumber evidence="3">3.2.1.52</ecNumber>
    </recommendedName>
</protein>
<dbReference type="RefSeq" id="WP_131331637.1">
    <property type="nucleotide sequence ID" value="NZ_CP044016.1"/>
</dbReference>
<dbReference type="EC" id="3.2.1.52" evidence="3"/>
<evidence type="ECO:0000256" key="1">
    <source>
        <dbReference type="ARBA" id="ARBA00001231"/>
    </source>
</evidence>
<dbReference type="AlphaFoldDB" id="A0A5P2GG38"/>
<evidence type="ECO:0000313" key="9">
    <source>
        <dbReference type="EMBL" id="QES90651.1"/>
    </source>
</evidence>
<reference evidence="9 10" key="1">
    <citation type="submission" date="2019-09" db="EMBL/GenBank/DDBJ databases">
        <title>Complete genome sequence of Arachidicoccus sp. B3-10 isolated from apple orchard soil.</title>
        <authorList>
            <person name="Kim H.S."/>
            <person name="Han K.-I."/>
            <person name="Suh M.K."/>
            <person name="Lee K.C."/>
            <person name="Eom M.K."/>
            <person name="Kim J.-S."/>
            <person name="Kang S.W."/>
            <person name="Sin Y."/>
            <person name="Lee J.-S."/>
        </authorList>
    </citation>
    <scope>NUCLEOTIDE SEQUENCE [LARGE SCALE GENOMIC DNA]</scope>
    <source>
        <strain evidence="9 10">B3-10</strain>
    </source>
</reference>
<dbReference type="InterPro" id="IPR036881">
    <property type="entry name" value="Glyco_hydro_3_C_sf"/>
</dbReference>
<dbReference type="PRINTS" id="PR00133">
    <property type="entry name" value="GLHYDRLASE3"/>
</dbReference>